<keyword evidence="2" id="KW-0813">Transport</keyword>
<dbReference type="Proteomes" id="UP001500620">
    <property type="component" value="Unassembled WGS sequence"/>
</dbReference>
<reference evidence="9" key="1">
    <citation type="journal article" date="2019" name="Int. J. Syst. Evol. Microbiol.">
        <title>The Global Catalogue of Microorganisms (GCM) 10K type strain sequencing project: providing services to taxonomists for standard genome sequencing and annotation.</title>
        <authorList>
            <consortium name="The Broad Institute Genomics Platform"/>
            <consortium name="The Broad Institute Genome Sequencing Center for Infectious Disease"/>
            <person name="Wu L."/>
            <person name="Ma J."/>
        </authorList>
    </citation>
    <scope>NUCLEOTIDE SEQUENCE [LARGE SCALE GENOMIC DNA]</scope>
    <source>
        <strain evidence="9">JCM 17441</strain>
    </source>
</reference>
<dbReference type="Pfam" id="PF07690">
    <property type="entry name" value="MFS_1"/>
    <property type="match status" value="1"/>
</dbReference>
<feature type="domain" description="Major facilitator superfamily (MFS) profile" evidence="7">
    <location>
        <begin position="1"/>
        <end position="93"/>
    </location>
</feature>
<comment type="subcellular location">
    <subcellularLocation>
        <location evidence="1">Cell membrane</location>
        <topology evidence="1">Multi-pass membrane protein</topology>
    </subcellularLocation>
</comment>
<keyword evidence="3 6" id="KW-0812">Transmembrane</keyword>
<dbReference type="InterPro" id="IPR020846">
    <property type="entry name" value="MFS_dom"/>
</dbReference>
<dbReference type="RefSeq" id="WP_345131297.1">
    <property type="nucleotide sequence ID" value="NZ_BAABAT010000017.1"/>
</dbReference>
<evidence type="ECO:0000256" key="6">
    <source>
        <dbReference type="SAM" id="Phobius"/>
    </source>
</evidence>
<evidence type="ECO:0000313" key="9">
    <source>
        <dbReference type="Proteomes" id="UP001500620"/>
    </source>
</evidence>
<dbReference type="PANTHER" id="PTHR42718:SF9">
    <property type="entry name" value="MAJOR FACILITATOR SUPERFAMILY MULTIDRUG TRANSPORTER MFSC"/>
    <property type="match status" value="1"/>
</dbReference>
<keyword evidence="4 6" id="KW-1133">Transmembrane helix</keyword>
<evidence type="ECO:0000259" key="7">
    <source>
        <dbReference type="PROSITE" id="PS50850"/>
    </source>
</evidence>
<dbReference type="EMBL" id="BAABAT010000017">
    <property type="protein sequence ID" value="GAA4254243.1"/>
    <property type="molecule type" value="Genomic_DNA"/>
</dbReference>
<gene>
    <name evidence="8" type="ORF">GCM10022255_058230</name>
</gene>
<proteinExistence type="predicted"/>
<name>A0ABP8DEV6_9ACTN</name>
<feature type="transmembrane region" description="Helical" evidence="6">
    <location>
        <begin position="30"/>
        <end position="52"/>
    </location>
</feature>
<evidence type="ECO:0000256" key="4">
    <source>
        <dbReference type="ARBA" id="ARBA00022989"/>
    </source>
</evidence>
<evidence type="ECO:0000256" key="3">
    <source>
        <dbReference type="ARBA" id="ARBA00022692"/>
    </source>
</evidence>
<evidence type="ECO:0000256" key="2">
    <source>
        <dbReference type="ARBA" id="ARBA00022448"/>
    </source>
</evidence>
<evidence type="ECO:0000256" key="5">
    <source>
        <dbReference type="ARBA" id="ARBA00023136"/>
    </source>
</evidence>
<keyword evidence="9" id="KW-1185">Reference proteome</keyword>
<feature type="transmembrane region" description="Helical" evidence="6">
    <location>
        <begin position="58"/>
        <end position="77"/>
    </location>
</feature>
<dbReference type="PROSITE" id="PS50850">
    <property type="entry name" value="MFS"/>
    <property type="match status" value="1"/>
</dbReference>
<accession>A0ABP8DEV6</accession>
<dbReference type="PANTHER" id="PTHR42718">
    <property type="entry name" value="MAJOR FACILITATOR SUPERFAMILY MULTIDRUG TRANSPORTER MFSC"/>
    <property type="match status" value="1"/>
</dbReference>
<dbReference type="InterPro" id="IPR011701">
    <property type="entry name" value="MFS"/>
</dbReference>
<dbReference type="Gene3D" id="1.20.1720.10">
    <property type="entry name" value="Multidrug resistance protein D"/>
    <property type="match status" value="1"/>
</dbReference>
<dbReference type="SUPFAM" id="SSF103473">
    <property type="entry name" value="MFS general substrate transporter"/>
    <property type="match status" value="1"/>
</dbReference>
<dbReference type="InterPro" id="IPR036259">
    <property type="entry name" value="MFS_trans_sf"/>
</dbReference>
<protein>
    <recommendedName>
        <fullName evidence="7">Major facilitator superfamily (MFS) profile domain-containing protein</fullName>
    </recommendedName>
</protein>
<comment type="caution">
    <text evidence="8">The sequence shown here is derived from an EMBL/GenBank/DDBJ whole genome shotgun (WGS) entry which is preliminary data.</text>
</comment>
<evidence type="ECO:0000313" key="8">
    <source>
        <dbReference type="EMBL" id="GAA4254243.1"/>
    </source>
</evidence>
<evidence type="ECO:0000256" key="1">
    <source>
        <dbReference type="ARBA" id="ARBA00004651"/>
    </source>
</evidence>
<organism evidence="8 9">
    <name type="scientific">Dactylosporangium darangshiense</name>
    <dbReference type="NCBI Taxonomy" id="579108"/>
    <lineage>
        <taxon>Bacteria</taxon>
        <taxon>Bacillati</taxon>
        <taxon>Actinomycetota</taxon>
        <taxon>Actinomycetes</taxon>
        <taxon>Micromonosporales</taxon>
        <taxon>Micromonosporaceae</taxon>
        <taxon>Dactylosporangium</taxon>
    </lineage>
</organism>
<sequence length="93" mass="10237">MSKGWRRLRWHPQAFTLIRRLFIADERGRALGLWGTVASAGALLGPLLGGLLTAALDWRWIFLVNVPLCCAALLMGLRWIPGSQGASPWNGRG</sequence>
<keyword evidence="5 6" id="KW-0472">Membrane</keyword>